<organism evidence="2 3">
    <name type="scientific">Catenovulum sediminis</name>
    <dbReference type="NCBI Taxonomy" id="1740262"/>
    <lineage>
        <taxon>Bacteria</taxon>
        <taxon>Pseudomonadati</taxon>
        <taxon>Pseudomonadota</taxon>
        <taxon>Gammaproteobacteria</taxon>
        <taxon>Alteromonadales</taxon>
        <taxon>Alteromonadaceae</taxon>
        <taxon>Catenovulum</taxon>
    </lineage>
</organism>
<dbReference type="EMBL" id="JBELOE010000083">
    <property type="protein sequence ID" value="MER2491112.1"/>
    <property type="molecule type" value="Genomic_DNA"/>
</dbReference>
<comment type="caution">
    <text evidence="2">The sequence shown here is derived from an EMBL/GenBank/DDBJ whole genome shotgun (WGS) entry which is preliminary data.</text>
</comment>
<evidence type="ECO:0000313" key="2">
    <source>
        <dbReference type="EMBL" id="MER2491112.1"/>
    </source>
</evidence>
<dbReference type="InterPro" id="IPR050834">
    <property type="entry name" value="Glycosyltransf_2"/>
</dbReference>
<dbReference type="GO" id="GO:0016757">
    <property type="term" value="F:glycosyltransferase activity"/>
    <property type="evidence" value="ECO:0007669"/>
    <property type="project" value="UniProtKB-KW"/>
</dbReference>
<accession>A0ABV1REA9</accession>
<feature type="domain" description="Glycosyltransferase 2-like" evidence="1">
    <location>
        <begin position="38"/>
        <end position="152"/>
    </location>
</feature>
<dbReference type="Gene3D" id="3.90.550.10">
    <property type="entry name" value="Spore Coat Polysaccharide Biosynthesis Protein SpsA, Chain A"/>
    <property type="match status" value="2"/>
</dbReference>
<sequence length="1010" mass="116048">MNNQQNHFTTKKILTTRNIHLLKQCGTNFRNAQILVAINHRNQPEDLARALESVEVQTVFAKHKVQVVILDDHSSKNNVARLLKFADKPYITLLRAQCGSASQARNTILDWADEQMHVRWIARLDADDEFATVDSLEKSVQIGEQLGKSAILAGNQLSRNGSLDSSINFPKQIWLDNPEQFVSFVERFCTGQTQHELPSCNLVLANRSGIRYPNLQSAEDHWLVAMLLLLQPKEVALAPDNVYCNYSLNGVTTEQNKAHRIWTDTRQKLAFVVRKLFQIKKQGLVLLGYGMEGVVYENENEIIKEYHPWSIVDEDVARLTLLLKDKAIPIPSGTFEKVGKMWQFKSPRVLYKPVSKNIPYQKIKVFLIACYKGNIAPANIKRDNLMFHPCGDLHYIDIGKDLKPLSAGYFIDLSARLYAIGILGFSDYELARRSSSVPQDEILNNLDGFNAFYGDLITDLHPLNQLQSHIPEVKPIQSNTTLLIKACAQDADGLFEQISHIVTQLEYPKYFAEKILLIDLFEGPFLRQYAEPNLPAVIEQAKQLQKLGIIDKLISAPNSKDVIKETYNRWFNVSDVTETHTSRNAPLYNQIWAFDQINTQYVLQCDCDVLVGRKNWQHDFISDMLTELQKPDVHSVGFNIPKESEYFRPYFGKPGEFAPEVRFGMLDLHKFNQALPIQNAVINNQFTLTWHRAMQQHEKQSERLRSVRGGNPMTFYVHPNNIDKPFLRSGVVRDLIAQGKVPTKQQEAFDLVLDAIWKYQGRREEVVFLLKGRNTPYEKLTRCIESLCQQDDQDFGVIVIDDGSGLAHSGNYTRMLARLRDKTTLIRHVKHQGRMPNFLLAVNDICKHPNPMIAILDQDDFLMSTLVVSMLKQAKIKGHDLVNLPMFRPNKPLKLYQPDYNNSRKKHGANVWAHLRAFTKQCFMKIPLEHFKQANGQWFDCVTDYVTMLPLSELAINPIFLDFGYAYWHERDEYSFEYKTRQQTLLAELFNRPSLAQTNGILQREQALCE</sequence>
<protein>
    <submittedName>
        <fullName evidence="2">Glycosyltransferase family A protein</fullName>
        <ecNumber evidence="2">2.4.-.-</ecNumber>
    </submittedName>
</protein>
<dbReference type="EC" id="2.4.-.-" evidence="2"/>
<dbReference type="SUPFAM" id="SSF53448">
    <property type="entry name" value="Nucleotide-diphospho-sugar transferases"/>
    <property type="match status" value="2"/>
</dbReference>
<keyword evidence="2" id="KW-0328">Glycosyltransferase</keyword>
<dbReference type="InterPro" id="IPR001173">
    <property type="entry name" value="Glyco_trans_2-like"/>
</dbReference>
<evidence type="ECO:0000259" key="1">
    <source>
        <dbReference type="Pfam" id="PF00535"/>
    </source>
</evidence>
<dbReference type="PANTHER" id="PTHR43685:SF14">
    <property type="entry name" value="GLYCOSYLTRANSFERASE 2-LIKE DOMAIN-CONTAINING PROTEIN"/>
    <property type="match status" value="1"/>
</dbReference>
<reference evidence="2 3" key="1">
    <citation type="submission" date="2024-06" db="EMBL/GenBank/DDBJ databases">
        <authorList>
            <person name="Chen R.Y."/>
        </authorList>
    </citation>
    <scope>NUCLEOTIDE SEQUENCE [LARGE SCALE GENOMIC DNA]</scope>
    <source>
        <strain evidence="2 3">D2</strain>
    </source>
</reference>
<feature type="domain" description="Glycosyltransferase 2-like" evidence="1">
    <location>
        <begin position="777"/>
        <end position="907"/>
    </location>
</feature>
<keyword evidence="2" id="KW-0808">Transferase</keyword>
<dbReference type="CDD" id="cd00761">
    <property type="entry name" value="Glyco_tranf_GTA_type"/>
    <property type="match status" value="2"/>
</dbReference>
<keyword evidence="3" id="KW-1185">Reference proteome</keyword>
<gene>
    <name evidence="2" type="ORF">ABS311_04375</name>
</gene>
<evidence type="ECO:0000313" key="3">
    <source>
        <dbReference type="Proteomes" id="UP001467690"/>
    </source>
</evidence>
<dbReference type="InterPro" id="IPR029044">
    <property type="entry name" value="Nucleotide-diphossugar_trans"/>
</dbReference>
<proteinExistence type="predicted"/>
<dbReference type="PANTHER" id="PTHR43685">
    <property type="entry name" value="GLYCOSYLTRANSFERASE"/>
    <property type="match status" value="1"/>
</dbReference>
<dbReference type="Pfam" id="PF00535">
    <property type="entry name" value="Glycos_transf_2"/>
    <property type="match status" value="2"/>
</dbReference>
<dbReference type="RefSeq" id="WP_350400826.1">
    <property type="nucleotide sequence ID" value="NZ_JBELOE010000083.1"/>
</dbReference>
<dbReference type="Proteomes" id="UP001467690">
    <property type="component" value="Unassembled WGS sequence"/>
</dbReference>
<name>A0ABV1REA9_9ALTE</name>